<dbReference type="CDD" id="cd07184">
    <property type="entry name" value="E_set_Isoamylase_like_N"/>
    <property type="match status" value="1"/>
</dbReference>
<dbReference type="SUPFAM" id="SSF81296">
    <property type="entry name" value="E set domains"/>
    <property type="match status" value="1"/>
</dbReference>
<dbReference type="EMBL" id="CP159373">
    <property type="protein sequence ID" value="XCN73505.1"/>
    <property type="molecule type" value="Genomic_DNA"/>
</dbReference>
<dbReference type="KEGG" id="eaj:Q3M24_01770"/>
<feature type="domain" description="AMP-activated protein kinase glycogen-binding" evidence="1">
    <location>
        <begin position="23"/>
        <end position="96"/>
    </location>
</feature>
<accession>A0AAU8LVF2</accession>
<gene>
    <name evidence="2" type="ORF">Q3M24_01770</name>
</gene>
<reference evidence="2" key="1">
    <citation type="journal article" date="2024" name="Syst. Appl. Microbiol.">
        <title>First single-strain enrichments of Electrothrix cable bacteria, description of E. aestuarii sp. nov. and E. rattekaaiensis sp. nov., and proposal of a cable bacteria taxonomy following the rules of the SeqCode.</title>
        <authorList>
            <person name="Plum-Jensen L.E."/>
            <person name="Schramm A."/>
            <person name="Marshall I.P.G."/>
        </authorList>
    </citation>
    <scope>NUCLEOTIDE SEQUENCE</scope>
    <source>
        <strain evidence="2">Rat1</strain>
    </source>
</reference>
<reference evidence="2" key="2">
    <citation type="submission" date="2024-06" db="EMBL/GenBank/DDBJ databases">
        <authorList>
            <person name="Plum-Jensen L.E."/>
            <person name="Schramm A."/>
            <person name="Marshall I.P.G."/>
        </authorList>
    </citation>
    <scope>NUCLEOTIDE SEQUENCE</scope>
    <source>
        <strain evidence="2">Rat1</strain>
    </source>
</reference>
<dbReference type="InterPro" id="IPR014756">
    <property type="entry name" value="Ig_E-set"/>
</dbReference>
<organism evidence="2">
    <name type="scientific">Candidatus Electrothrix aestuarii</name>
    <dbReference type="NCBI Taxonomy" id="3062594"/>
    <lineage>
        <taxon>Bacteria</taxon>
        <taxon>Pseudomonadati</taxon>
        <taxon>Thermodesulfobacteriota</taxon>
        <taxon>Desulfobulbia</taxon>
        <taxon>Desulfobulbales</taxon>
        <taxon>Desulfobulbaceae</taxon>
        <taxon>Candidatus Electrothrix</taxon>
    </lineage>
</organism>
<dbReference type="Gene3D" id="2.60.40.10">
    <property type="entry name" value="Immunoglobulins"/>
    <property type="match status" value="1"/>
</dbReference>
<evidence type="ECO:0000259" key="1">
    <source>
        <dbReference type="Pfam" id="PF16561"/>
    </source>
</evidence>
<dbReference type="InterPro" id="IPR032640">
    <property type="entry name" value="AMPK1_CBM"/>
</dbReference>
<evidence type="ECO:0000313" key="2">
    <source>
        <dbReference type="EMBL" id="XCN73505.1"/>
    </source>
</evidence>
<dbReference type="AlphaFoldDB" id="A0AAU8LVF2"/>
<dbReference type="Pfam" id="PF16561">
    <property type="entry name" value="AMPK1_CBM"/>
    <property type="match status" value="1"/>
</dbReference>
<proteinExistence type="predicted"/>
<sequence>MLIKNYTKTKKKCRVTFKCPNHEQASSAVLAGEFNGWSITDTPMNKLKDGSFSVTISLAANSSYNFRYVLDGSLWINDPEADEYVANEHGESNSVVIL</sequence>
<dbReference type="InterPro" id="IPR013783">
    <property type="entry name" value="Ig-like_fold"/>
</dbReference>
<name>A0AAU8LVF2_9BACT</name>
<protein>
    <submittedName>
        <fullName evidence="2">Isoamylase early set domain-containing protein</fullName>
    </submittedName>
</protein>